<sequence>LGLGKHVGDIAVRAQGNARQVVDDMADGAQWFARAVESTLQLEVSVDPGEVPGKSAGLGTSAWVGHAPGRRLARLGIHMEQQASQLGIDRKSWKGRGLEAARARRRLSSRRPARDRPQRAGRFRVLAERRRLVVKAKRWGARVLLVSKVGLLAAGTYGHRAIGLTPQEVAQLRSTVNAALPGRSRHRSTTLRPACFGEDPGPTLASAPIAAWAEQAWDHPGLSPTMSEAWKRQQIRLLHDESQSAQMVPASSCALAARRSGWTWPSRRTFVSREGHVIDMAAVRPRDVQAMAERDADLQQLEAWVAEDNGRAALGPASFSEALQKWFRRWQRRWCARCCPERLRWGVDAEQGFASRSRDVALAQALEEHWEGEDCYLAEDVGTDGSLKGLSLMEWPLASGGAPPRVARTQACGDKHGRGSAAAAATLECEQQRISQVNRAADERAGRGAECGTDVMLQYVDEACNAAAAKIHNALKYQAELTTRVLDEHFRRPDIQELPKSRQGARPSIQLVPDTAQAHDIRRRPGAADECCRGHVAASLPIVFTTAGAVSDGHRLWRTSTWIWCRRCGQHAQRRLAGLRGECLGRPGQPRRLVNLRAGKEPNAHVADPPVLVIMTIIILIKGTIARIVLDVVVVTLPRRTPGMAMAGAIHGQLCLATAVPAHSPKYRSDMGLPFMLRVLLL</sequence>
<name>A0ABN9VC73_9DINO</name>
<evidence type="ECO:0000313" key="2">
    <source>
        <dbReference type="EMBL" id="CAK0869776.1"/>
    </source>
</evidence>
<comment type="caution">
    <text evidence="2">The sequence shown here is derived from an EMBL/GenBank/DDBJ whole genome shotgun (WGS) entry which is preliminary data.</text>
</comment>
<organism evidence="2 3">
    <name type="scientific">Prorocentrum cordatum</name>
    <dbReference type="NCBI Taxonomy" id="2364126"/>
    <lineage>
        <taxon>Eukaryota</taxon>
        <taxon>Sar</taxon>
        <taxon>Alveolata</taxon>
        <taxon>Dinophyceae</taxon>
        <taxon>Prorocentrales</taxon>
        <taxon>Prorocentraceae</taxon>
        <taxon>Prorocentrum</taxon>
    </lineage>
</organism>
<gene>
    <name evidence="2" type="ORF">PCOR1329_LOCUS56030</name>
</gene>
<evidence type="ECO:0000313" key="3">
    <source>
        <dbReference type="Proteomes" id="UP001189429"/>
    </source>
</evidence>
<evidence type="ECO:0000256" key="1">
    <source>
        <dbReference type="SAM" id="MobiDB-lite"/>
    </source>
</evidence>
<accession>A0ABN9VC73</accession>
<feature type="non-terminal residue" evidence="2">
    <location>
        <position position="1"/>
    </location>
</feature>
<proteinExistence type="predicted"/>
<keyword evidence="3" id="KW-1185">Reference proteome</keyword>
<feature type="non-terminal residue" evidence="2">
    <location>
        <position position="682"/>
    </location>
</feature>
<feature type="region of interest" description="Disordered" evidence="1">
    <location>
        <begin position="97"/>
        <end position="119"/>
    </location>
</feature>
<reference evidence="2" key="1">
    <citation type="submission" date="2023-10" db="EMBL/GenBank/DDBJ databases">
        <authorList>
            <person name="Chen Y."/>
            <person name="Shah S."/>
            <person name="Dougan E. K."/>
            <person name="Thang M."/>
            <person name="Chan C."/>
        </authorList>
    </citation>
    <scope>NUCLEOTIDE SEQUENCE [LARGE SCALE GENOMIC DNA]</scope>
</reference>
<protein>
    <submittedName>
        <fullName evidence="2">Uncharacterized protein</fullName>
    </submittedName>
</protein>
<dbReference type="EMBL" id="CAUYUJ010016883">
    <property type="protein sequence ID" value="CAK0869776.1"/>
    <property type="molecule type" value="Genomic_DNA"/>
</dbReference>
<dbReference type="Proteomes" id="UP001189429">
    <property type="component" value="Unassembled WGS sequence"/>
</dbReference>